<dbReference type="InterPro" id="IPR017281">
    <property type="entry name" value="Myelin_different_resp_MyD88"/>
</dbReference>
<dbReference type="AlphaFoldDB" id="C3ZQ35"/>
<dbReference type="GO" id="GO:0043123">
    <property type="term" value="P:positive regulation of canonical NF-kappaB signal transduction"/>
    <property type="evidence" value="ECO:0007669"/>
    <property type="project" value="InterPro"/>
</dbReference>
<dbReference type="GO" id="GO:0070976">
    <property type="term" value="F:TIR domain binding"/>
    <property type="evidence" value="ECO:0007669"/>
    <property type="project" value="InterPro"/>
</dbReference>
<evidence type="ECO:0000313" key="4">
    <source>
        <dbReference type="EMBL" id="EEN45414.1"/>
    </source>
</evidence>
<dbReference type="PROSITE" id="PS50017">
    <property type="entry name" value="DEATH_DOMAIN"/>
    <property type="match status" value="1"/>
</dbReference>
<dbReference type="InterPro" id="IPR025735">
    <property type="entry name" value="RHIM"/>
</dbReference>
<dbReference type="PANTHER" id="PTHR15079:SF10">
    <property type="entry name" value="DEATH DOMAIN-CONTAINING PROTEIN"/>
    <property type="match status" value="1"/>
</dbReference>
<proteinExistence type="predicted"/>
<evidence type="ECO:0000256" key="1">
    <source>
        <dbReference type="ARBA" id="ARBA00023198"/>
    </source>
</evidence>
<feature type="region of interest" description="Disordered" evidence="2">
    <location>
        <begin position="23"/>
        <end position="184"/>
    </location>
</feature>
<dbReference type="InParanoid" id="C3ZQ35"/>
<name>C3ZQ35_BRAFL</name>
<dbReference type="Gene3D" id="1.10.533.10">
    <property type="entry name" value="Death Domain, Fas"/>
    <property type="match status" value="1"/>
</dbReference>
<feature type="region of interest" description="Disordered" evidence="2">
    <location>
        <begin position="389"/>
        <end position="435"/>
    </location>
</feature>
<organism>
    <name type="scientific">Branchiostoma floridae</name>
    <name type="common">Florida lancelet</name>
    <name type="synonym">Amphioxus</name>
    <dbReference type="NCBI Taxonomy" id="7739"/>
    <lineage>
        <taxon>Eukaryota</taxon>
        <taxon>Metazoa</taxon>
        <taxon>Chordata</taxon>
        <taxon>Cephalochordata</taxon>
        <taxon>Leptocardii</taxon>
        <taxon>Amphioxiformes</taxon>
        <taxon>Branchiostomatidae</taxon>
        <taxon>Branchiostoma</taxon>
    </lineage>
</organism>
<accession>C3ZQ35</accession>
<dbReference type="Pfam" id="PF12721">
    <property type="entry name" value="RHIM"/>
    <property type="match status" value="2"/>
</dbReference>
<feature type="compositionally biased region" description="Basic and acidic residues" evidence="2">
    <location>
        <begin position="406"/>
        <end position="418"/>
    </location>
</feature>
<evidence type="ECO:0000256" key="2">
    <source>
        <dbReference type="SAM" id="MobiDB-lite"/>
    </source>
</evidence>
<dbReference type="InterPro" id="IPR011029">
    <property type="entry name" value="DEATH-like_dom_sf"/>
</dbReference>
<feature type="compositionally biased region" description="Basic and acidic residues" evidence="2">
    <location>
        <begin position="23"/>
        <end position="42"/>
    </location>
</feature>
<dbReference type="Pfam" id="PF00531">
    <property type="entry name" value="Death"/>
    <property type="match status" value="1"/>
</dbReference>
<dbReference type="SUPFAM" id="SSF47986">
    <property type="entry name" value="DEATH domain"/>
    <property type="match status" value="1"/>
</dbReference>
<feature type="compositionally biased region" description="Polar residues" evidence="2">
    <location>
        <begin position="147"/>
        <end position="158"/>
    </location>
</feature>
<feature type="compositionally biased region" description="Polar residues" evidence="2">
    <location>
        <begin position="84"/>
        <end position="93"/>
    </location>
</feature>
<dbReference type="SMART" id="SM00005">
    <property type="entry name" value="DEATH"/>
    <property type="match status" value="2"/>
</dbReference>
<feature type="compositionally biased region" description="Acidic residues" evidence="2">
    <location>
        <begin position="101"/>
        <end position="129"/>
    </location>
</feature>
<dbReference type="EMBL" id="GG666659">
    <property type="protein sequence ID" value="EEN45414.1"/>
    <property type="molecule type" value="Genomic_DNA"/>
</dbReference>
<gene>
    <name evidence="4" type="ORF">BRAFLDRAFT_121802</name>
</gene>
<keyword evidence="1" id="KW-0395">Inflammatory response</keyword>
<sequence length="650" mass="70929">MGSLLALLAYKGNNIHENTLKVTDDIDASRIHTDEGRKEVETAGKVNSDEPEETDPLEIPSDGDESSEVPGPGRGDEDGDDTSTESQPSSQTLHPPLELSNAEEDAERQEEDGDSNDDAEAEAEEEEEDTKATSCTTSTTDTGQEEPLTTKSSLTSETDATDDIEGACGSTSLPPRACPGNGPTPVTVQVENAFAVQVGNGNVLISGGAEGNGNATLTPGADAYQSHSQAEIVAVYIKNCDVVQVGNHNKVIPQENAFVKVCCELGIDPERADDTLARLRHDDVRLEFATKMADSFNVTCKIRAATRGCILLELEVPTEEDRLQLLRMARDGTFQQVLLETFLPEFAAEGRVVNMNLAIGVRNPSQAMVEELQGAVTSSDKEDVKLIEIPDPAVKDGSSTPGQPESRSDQTDRQKQPENRVGLLNGPPNGGDDEMTKVLRRLAVALDRREWEQVSQALRVQQPDRDLSADDTHLRVRVLQEWREGPSYREQFHGLLRALEACGRDDFAVELLQSDPHASPTAPHVPADSAFEDDYSEMSTQLKKAVPVFNQPRKPKKLPVDPRTPLRRLPFRLVKKMAMELDPPGQLANWKDLAAYAGFSMQEISPTRALLNAWGTRNATVQNLLDALRQIGLLNVVDMLSKAESEDEEA</sequence>
<protein>
    <recommendedName>
        <fullName evidence="3">Death domain-containing protein</fullName>
    </recommendedName>
</protein>
<evidence type="ECO:0000259" key="3">
    <source>
        <dbReference type="PROSITE" id="PS50017"/>
    </source>
</evidence>
<feature type="compositionally biased region" description="Low complexity" evidence="2">
    <location>
        <begin position="132"/>
        <end position="142"/>
    </location>
</feature>
<dbReference type="InterPro" id="IPR000488">
    <property type="entry name" value="Death_dom"/>
</dbReference>
<dbReference type="GO" id="GO:0002755">
    <property type="term" value="P:MyD88-dependent toll-like receptor signaling pathway"/>
    <property type="evidence" value="ECO:0007669"/>
    <property type="project" value="InterPro"/>
</dbReference>
<reference evidence="4" key="1">
    <citation type="journal article" date="2008" name="Nature">
        <title>The amphioxus genome and the evolution of the chordate karyotype.</title>
        <authorList>
            <consortium name="US DOE Joint Genome Institute (JGI-PGF)"/>
            <person name="Putnam N.H."/>
            <person name="Butts T."/>
            <person name="Ferrier D.E.K."/>
            <person name="Furlong R.F."/>
            <person name="Hellsten U."/>
            <person name="Kawashima T."/>
            <person name="Robinson-Rechavi M."/>
            <person name="Shoguchi E."/>
            <person name="Terry A."/>
            <person name="Yu J.-K."/>
            <person name="Benito-Gutierrez E.L."/>
            <person name="Dubchak I."/>
            <person name="Garcia-Fernandez J."/>
            <person name="Gibson-Brown J.J."/>
            <person name="Grigoriev I.V."/>
            <person name="Horton A.C."/>
            <person name="de Jong P.J."/>
            <person name="Jurka J."/>
            <person name="Kapitonov V.V."/>
            <person name="Kohara Y."/>
            <person name="Kuroki Y."/>
            <person name="Lindquist E."/>
            <person name="Lucas S."/>
            <person name="Osoegawa K."/>
            <person name="Pennacchio L.A."/>
            <person name="Salamov A.A."/>
            <person name="Satou Y."/>
            <person name="Sauka-Spengler T."/>
            <person name="Schmutz J."/>
            <person name="Shin-I T."/>
            <person name="Toyoda A."/>
            <person name="Bronner-Fraser M."/>
            <person name="Fujiyama A."/>
            <person name="Holland L.Z."/>
            <person name="Holland P.W.H."/>
            <person name="Satoh N."/>
            <person name="Rokhsar D.S."/>
        </authorList>
    </citation>
    <scope>NUCLEOTIDE SEQUENCE [LARGE SCALE GENOMIC DNA]</scope>
    <source>
        <strain evidence="4">S238N-H82</strain>
        <tissue evidence="4">Testes</tissue>
    </source>
</reference>
<dbReference type="PANTHER" id="PTHR15079">
    <property type="entry name" value="MYD88"/>
    <property type="match status" value="1"/>
</dbReference>
<feature type="compositionally biased region" description="Acidic residues" evidence="2">
    <location>
        <begin position="49"/>
        <end position="67"/>
    </location>
</feature>
<feature type="domain" description="Death" evidence="3">
    <location>
        <begin position="605"/>
        <end position="644"/>
    </location>
</feature>